<dbReference type="WBParaSite" id="Pan_g21067.t1">
    <property type="protein sequence ID" value="Pan_g21067.t1"/>
    <property type="gene ID" value="Pan_g21067"/>
</dbReference>
<feature type="transmembrane region" description="Helical" evidence="6">
    <location>
        <begin position="217"/>
        <end position="235"/>
    </location>
</feature>
<dbReference type="GO" id="GO:0016020">
    <property type="term" value="C:membrane"/>
    <property type="evidence" value="ECO:0007669"/>
    <property type="project" value="UniProtKB-SubCell"/>
</dbReference>
<accession>A0A7E4VH11</accession>
<feature type="transmembrane region" description="Helical" evidence="6">
    <location>
        <begin position="241"/>
        <end position="259"/>
    </location>
</feature>
<reference evidence="8" key="1">
    <citation type="journal article" date="2013" name="Genetics">
        <title>The draft genome and transcriptome of Panagrellus redivivus are shaped by the harsh demands of a free-living lifestyle.</title>
        <authorList>
            <person name="Srinivasan J."/>
            <person name="Dillman A.R."/>
            <person name="Macchietto M.G."/>
            <person name="Heikkinen L."/>
            <person name="Lakso M."/>
            <person name="Fracchia K.M."/>
            <person name="Antoshechkin I."/>
            <person name="Mortazavi A."/>
            <person name="Wong G."/>
            <person name="Sternberg P.W."/>
        </authorList>
    </citation>
    <scope>NUCLEOTIDE SEQUENCE [LARGE SCALE GENOMIC DNA]</scope>
    <source>
        <strain evidence="8">MT8872</strain>
    </source>
</reference>
<dbReference type="Gene3D" id="1.20.1250.20">
    <property type="entry name" value="MFS general substrate transporter like domains"/>
    <property type="match status" value="1"/>
</dbReference>
<keyword evidence="4 6" id="KW-0472">Membrane</keyword>
<feature type="transmembrane region" description="Helical" evidence="6">
    <location>
        <begin position="356"/>
        <end position="376"/>
    </location>
</feature>
<feature type="transmembrane region" description="Helical" evidence="6">
    <location>
        <begin position="388"/>
        <end position="412"/>
    </location>
</feature>
<sequence>MPSKSPSPSSSSSSESSNGSATEHIMLKPANNGLNITVFEDVFDHIRQYGKYQLFMLVVIQYAMLNAAGNYVFMSFASLAPMCDDPMINELKNPCEIVARCPANQTHAHFNSLYTDAAFICPIVQLPHHMQTLQAIGSGIGAIVGGHMADIFGRKWVTYAGAVQTVAFGLTGAFAVNWAMLAAAMFGMGLAYGALVDASMTLASETVGPKYRIVQTLAFQWSLALIVSSSIAYFTGSWRSYLLAVNLICLPVLGLMLLWRESPRWLIQKKQYHEAAKELNSLAKWNGTDVRFTENDLLVVEVASEHGTDKVYSLWHLVANKKLVAYSVVMALSALTVEMCVAVIILDVQILAGNPFVNVALYGILRLWVPFFIVFIETKGSTCLGRRTLFVGSQATTALCYLAVLFLSTASVSSSTGVAKTVIAMIGGIINSSIFFTVYKQYSIELYPTLMRAMAVGTFGVIERVGGGLAPQLVAMNKWAWPGSALAVTAFVLILSAIAGAIVLPETRNARMPDTVDGEAMATVAEKKISVRMAALNNH</sequence>
<feature type="transmembrane region" description="Helical" evidence="6">
    <location>
        <begin position="479"/>
        <end position="504"/>
    </location>
</feature>
<feature type="transmembrane region" description="Helical" evidence="6">
    <location>
        <begin position="450"/>
        <end position="467"/>
    </location>
</feature>
<feature type="transmembrane region" description="Helical" evidence="6">
    <location>
        <begin position="323"/>
        <end position="350"/>
    </location>
</feature>
<evidence type="ECO:0000313" key="8">
    <source>
        <dbReference type="Proteomes" id="UP000492821"/>
    </source>
</evidence>
<dbReference type="PANTHER" id="PTHR24064">
    <property type="entry name" value="SOLUTE CARRIER FAMILY 22 MEMBER"/>
    <property type="match status" value="1"/>
</dbReference>
<feature type="domain" description="Major facilitator superfamily (MFS) profile" evidence="7">
    <location>
        <begin position="70"/>
        <end position="508"/>
    </location>
</feature>
<evidence type="ECO:0000256" key="1">
    <source>
        <dbReference type="ARBA" id="ARBA00004141"/>
    </source>
</evidence>
<organism evidence="8 9">
    <name type="scientific">Panagrellus redivivus</name>
    <name type="common">Microworm</name>
    <dbReference type="NCBI Taxonomy" id="6233"/>
    <lineage>
        <taxon>Eukaryota</taxon>
        <taxon>Metazoa</taxon>
        <taxon>Ecdysozoa</taxon>
        <taxon>Nematoda</taxon>
        <taxon>Chromadorea</taxon>
        <taxon>Rhabditida</taxon>
        <taxon>Tylenchina</taxon>
        <taxon>Panagrolaimomorpha</taxon>
        <taxon>Panagrolaimoidea</taxon>
        <taxon>Panagrolaimidae</taxon>
        <taxon>Panagrellus</taxon>
    </lineage>
</organism>
<dbReference type="Proteomes" id="UP000492821">
    <property type="component" value="Unassembled WGS sequence"/>
</dbReference>
<feature type="transmembrane region" description="Helical" evidence="6">
    <location>
        <begin position="175"/>
        <end position="196"/>
    </location>
</feature>
<keyword evidence="2 6" id="KW-0812">Transmembrane</keyword>
<protein>
    <submittedName>
        <fullName evidence="9">MFS domain-containing protein</fullName>
    </submittedName>
</protein>
<dbReference type="InterPro" id="IPR005828">
    <property type="entry name" value="MFS_sugar_transport-like"/>
</dbReference>
<feature type="compositionally biased region" description="Low complexity" evidence="5">
    <location>
        <begin position="1"/>
        <end position="17"/>
    </location>
</feature>
<dbReference type="InterPro" id="IPR020846">
    <property type="entry name" value="MFS_dom"/>
</dbReference>
<comment type="subcellular location">
    <subcellularLocation>
        <location evidence="1">Membrane</location>
        <topology evidence="1">Multi-pass membrane protein</topology>
    </subcellularLocation>
</comment>
<evidence type="ECO:0000256" key="5">
    <source>
        <dbReference type="SAM" id="MobiDB-lite"/>
    </source>
</evidence>
<feature type="transmembrane region" description="Helical" evidence="6">
    <location>
        <begin position="418"/>
        <end position="438"/>
    </location>
</feature>
<dbReference type="SUPFAM" id="SSF103473">
    <property type="entry name" value="MFS general substrate transporter"/>
    <property type="match status" value="1"/>
</dbReference>
<evidence type="ECO:0000313" key="9">
    <source>
        <dbReference type="WBParaSite" id="Pan_g21067.t1"/>
    </source>
</evidence>
<evidence type="ECO:0000256" key="4">
    <source>
        <dbReference type="ARBA" id="ARBA00023136"/>
    </source>
</evidence>
<feature type="transmembrane region" description="Helical" evidence="6">
    <location>
        <begin position="54"/>
        <end position="77"/>
    </location>
</feature>
<reference evidence="9" key="2">
    <citation type="submission" date="2020-10" db="UniProtKB">
        <authorList>
            <consortium name="WormBaseParasite"/>
        </authorList>
    </citation>
    <scope>IDENTIFICATION</scope>
</reference>
<evidence type="ECO:0000259" key="7">
    <source>
        <dbReference type="PROSITE" id="PS50850"/>
    </source>
</evidence>
<evidence type="ECO:0000256" key="6">
    <source>
        <dbReference type="SAM" id="Phobius"/>
    </source>
</evidence>
<keyword evidence="8" id="KW-1185">Reference proteome</keyword>
<dbReference type="Pfam" id="PF00083">
    <property type="entry name" value="Sugar_tr"/>
    <property type="match status" value="1"/>
</dbReference>
<feature type="region of interest" description="Disordered" evidence="5">
    <location>
        <begin position="1"/>
        <end position="21"/>
    </location>
</feature>
<proteinExistence type="predicted"/>
<evidence type="ECO:0000256" key="3">
    <source>
        <dbReference type="ARBA" id="ARBA00022989"/>
    </source>
</evidence>
<name>A0A7E4VH11_PANRE</name>
<keyword evidence="3 6" id="KW-1133">Transmembrane helix</keyword>
<dbReference type="AlphaFoldDB" id="A0A7E4VH11"/>
<dbReference type="GO" id="GO:0022857">
    <property type="term" value="F:transmembrane transporter activity"/>
    <property type="evidence" value="ECO:0007669"/>
    <property type="project" value="InterPro"/>
</dbReference>
<evidence type="ECO:0000256" key="2">
    <source>
        <dbReference type="ARBA" id="ARBA00022692"/>
    </source>
</evidence>
<dbReference type="PROSITE" id="PS50850">
    <property type="entry name" value="MFS"/>
    <property type="match status" value="1"/>
</dbReference>
<dbReference type="InterPro" id="IPR036259">
    <property type="entry name" value="MFS_trans_sf"/>
</dbReference>